<dbReference type="AlphaFoldDB" id="A0A0F9VLC1"/>
<gene>
    <name evidence="3" type="ORF">LCGC14_0124620</name>
</gene>
<dbReference type="PIRSF" id="PIRSF001434">
    <property type="entry name" value="CGS"/>
    <property type="match status" value="1"/>
</dbReference>
<dbReference type="InterPro" id="IPR015422">
    <property type="entry name" value="PyrdxlP-dep_Trfase_small"/>
</dbReference>
<organism evidence="3">
    <name type="scientific">marine sediment metagenome</name>
    <dbReference type="NCBI Taxonomy" id="412755"/>
    <lineage>
        <taxon>unclassified sequences</taxon>
        <taxon>metagenomes</taxon>
        <taxon>ecological metagenomes</taxon>
    </lineage>
</organism>
<accession>A0A0F9VLC1</accession>
<reference evidence="3" key="1">
    <citation type="journal article" date="2015" name="Nature">
        <title>Complex archaea that bridge the gap between prokaryotes and eukaryotes.</title>
        <authorList>
            <person name="Spang A."/>
            <person name="Saw J.H."/>
            <person name="Jorgensen S.L."/>
            <person name="Zaremba-Niedzwiedzka K."/>
            <person name="Martijn J."/>
            <person name="Lind A.E."/>
            <person name="van Eijk R."/>
            <person name="Schleper C."/>
            <person name="Guy L."/>
            <person name="Ettema T.J."/>
        </authorList>
    </citation>
    <scope>NUCLEOTIDE SEQUENCE</scope>
</reference>
<comment type="cofactor">
    <cofactor evidence="1">
        <name>pyridoxal 5'-phosphate</name>
        <dbReference type="ChEBI" id="CHEBI:597326"/>
    </cofactor>
</comment>
<dbReference type="InterPro" id="IPR015424">
    <property type="entry name" value="PyrdxlP-dep_Trfase"/>
</dbReference>
<dbReference type="InterPro" id="IPR054542">
    <property type="entry name" value="Cys_met_metab_PP"/>
</dbReference>
<evidence type="ECO:0008006" key="4">
    <source>
        <dbReference type="Google" id="ProtNLM"/>
    </source>
</evidence>
<dbReference type="EMBL" id="LAZR01000039">
    <property type="protein sequence ID" value="KKO00688.1"/>
    <property type="molecule type" value="Genomic_DNA"/>
</dbReference>
<protein>
    <recommendedName>
        <fullName evidence="4">Cystathionine gamma-synthase</fullName>
    </recommendedName>
</protein>
<dbReference type="GO" id="GO:0016846">
    <property type="term" value="F:carbon-sulfur lyase activity"/>
    <property type="evidence" value="ECO:0007669"/>
    <property type="project" value="TreeGrafter"/>
</dbReference>
<dbReference type="GO" id="GO:0005737">
    <property type="term" value="C:cytoplasm"/>
    <property type="evidence" value="ECO:0007669"/>
    <property type="project" value="TreeGrafter"/>
</dbReference>
<dbReference type="GO" id="GO:0019346">
    <property type="term" value="P:transsulfuration"/>
    <property type="evidence" value="ECO:0007669"/>
    <property type="project" value="InterPro"/>
</dbReference>
<evidence type="ECO:0000256" key="1">
    <source>
        <dbReference type="ARBA" id="ARBA00001933"/>
    </source>
</evidence>
<evidence type="ECO:0000256" key="2">
    <source>
        <dbReference type="ARBA" id="ARBA00022898"/>
    </source>
</evidence>
<dbReference type="Gene3D" id="3.40.640.10">
    <property type="entry name" value="Type I PLP-dependent aspartate aminotransferase-like (Major domain)"/>
    <property type="match status" value="1"/>
</dbReference>
<proteinExistence type="predicted"/>
<comment type="caution">
    <text evidence="3">The sequence shown here is derived from an EMBL/GenBank/DDBJ whole genome shotgun (WGS) entry which is preliminary data.</text>
</comment>
<name>A0A0F9VLC1_9ZZZZ</name>
<dbReference type="InterPro" id="IPR015421">
    <property type="entry name" value="PyrdxlP-dep_Trfase_major"/>
</dbReference>
<dbReference type="Pfam" id="PF01053">
    <property type="entry name" value="Cys_Met_Meta_PP"/>
    <property type="match status" value="1"/>
</dbReference>
<dbReference type="SUPFAM" id="SSF53383">
    <property type="entry name" value="PLP-dependent transferases"/>
    <property type="match status" value="1"/>
</dbReference>
<dbReference type="FunFam" id="3.40.640.10:FF:000046">
    <property type="entry name" value="Cystathionine gamma-lyase"/>
    <property type="match status" value="1"/>
</dbReference>
<dbReference type="InterPro" id="IPR000277">
    <property type="entry name" value="Cys/Met-Metab_PyrdxlP-dep_enz"/>
</dbReference>
<dbReference type="PROSITE" id="PS00868">
    <property type="entry name" value="CYS_MET_METAB_PP"/>
    <property type="match status" value="1"/>
</dbReference>
<keyword evidence="2" id="KW-0663">Pyridoxal phosphate</keyword>
<dbReference type="GO" id="GO:0030170">
    <property type="term" value="F:pyridoxal phosphate binding"/>
    <property type="evidence" value="ECO:0007669"/>
    <property type="project" value="InterPro"/>
</dbReference>
<sequence length="365" mass="38784">MTSQDTPRSFATRATHLANIPGFSAVPIYMGAVNEGEYTRDRNPTMDVLANALTELEGGAMTVLSASGMAAISQTLMTLLHTGGRVIRHRTIYASTLALLEKVFERFGVTTDVVDLRDLAALDEALKAPAAVVYGETISNPNMDVIDIAAVAERAHAAGASLVIDSTFATPYFCRPLEHGADVVIHSATKYLCGHGDAIGGATICRDERFAKTLWDLMTLHGGSMSPFNAALILRGIKTLPVRMEVHAANAAKLAAFLKGHPKVTYVHYPGLPDDSEHALAAKQFSGFSGMVGAGIDADQAATEAFADRLTVAKHAPSLGDVHTLVTITRKWDPLAIAGSYARISVGLEDAEDLIADFDQALRAI</sequence>
<evidence type="ECO:0000313" key="3">
    <source>
        <dbReference type="EMBL" id="KKO00688.1"/>
    </source>
</evidence>
<dbReference type="Gene3D" id="3.90.1150.10">
    <property type="entry name" value="Aspartate Aminotransferase, domain 1"/>
    <property type="match status" value="1"/>
</dbReference>
<dbReference type="PANTHER" id="PTHR11808">
    <property type="entry name" value="TRANS-SULFURATION ENZYME FAMILY MEMBER"/>
    <property type="match status" value="1"/>
</dbReference>